<dbReference type="AlphaFoldDB" id="A0A433Q151"/>
<comment type="caution">
    <text evidence="1">The sequence shown here is derived from an EMBL/GenBank/DDBJ whole genome shotgun (WGS) entry which is preliminary data.</text>
</comment>
<dbReference type="EMBL" id="RBNJ01019457">
    <property type="protein sequence ID" value="RUS23539.1"/>
    <property type="molecule type" value="Genomic_DNA"/>
</dbReference>
<reference evidence="1 2" key="1">
    <citation type="journal article" date="2018" name="New Phytol.">
        <title>Phylogenomics of Endogonaceae and evolution of mycorrhizas within Mucoromycota.</title>
        <authorList>
            <person name="Chang Y."/>
            <person name="Desiro A."/>
            <person name="Na H."/>
            <person name="Sandor L."/>
            <person name="Lipzen A."/>
            <person name="Clum A."/>
            <person name="Barry K."/>
            <person name="Grigoriev I.V."/>
            <person name="Martin F.M."/>
            <person name="Stajich J.E."/>
            <person name="Smith M.E."/>
            <person name="Bonito G."/>
            <person name="Spatafora J.W."/>
        </authorList>
    </citation>
    <scope>NUCLEOTIDE SEQUENCE [LARGE SCALE GENOMIC DNA]</scope>
    <source>
        <strain evidence="1 2">AD002</strain>
    </source>
</reference>
<evidence type="ECO:0000313" key="2">
    <source>
        <dbReference type="Proteomes" id="UP000274822"/>
    </source>
</evidence>
<organism evidence="1 2">
    <name type="scientific">Jimgerdemannia flammicorona</name>
    <dbReference type="NCBI Taxonomy" id="994334"/>
    <lineage>
        <taxon>Eukaryota</taxon>
        <taxon>Fungi</taxon>
        <taxon>Fungi incertae sedis</taxon>
        <taxon>Mucoromycota</taxon>
        <taxon>Mucoromycotina</taxon>
        <taxon>Endogonomycetes</taxon>
        <taxon>Endogonales</taxon>
        <taxon>Endogonaceae</taxon>
        <taxon>Jimgerdemannia</taxon>
    </lineage>
</organism>
<name>A0A433Q151_9FUNG</name>
<sequence length="180" mass="19487">MAFVFLGMVVPDVISRPVLQVVAVYALNTVQILERETSDERALHFSRFASPEDRTQVNSRTAWLITIVPMLAIDVAVLLRRDCRHAPPPSAGATQGPTRGRAKVCRADGRVVRPRGVSALLGPCCVLVGHRRDEPVVARDYVSAGHQSGLLRAAEQADSGLVCRQVRGLAQGTEATRTVL</sequence>
<gene>
    <name evidence="1" type="ORF">BC938DRAFT_474983</name>
</gene>
<dbReference type="Proteomes" id="UP000274822">
    <property type="component" value="Unassembled WGS sequence"/>
</dbReference>
<evidence type="ECO:0000313" key="1">
    <source>
        <dbReference type="EMBL" id="RUS23539.1"/>
    </source>
</evidence>
<accession>A0A433Q151</accession>
<protein>
    <submittedName>
        <fullName evidence="1">Uncharacterized protein</fullName>
    </submittedName>
</protein>
<keyword evidence="2" id="KW-1185">Reference proteome</keyword>
<proteinExistence type="predicted"/>